<evidence type="ECO:0000313" key="3">
    <source>
        <dbReference type="EMBL" id="QNE35961.1"/>
    </source>
</evidence>
<feature type="domain" description="DUF4396" evidence="2">
    <location>
        <begin position="94"/>
        <end position="243"/>
    </location>
</feature>
<feature type="transmembrane region" description="Helical" evidence="1">
    <location>
        <begin position="48"/>
        <end position="67"/>
    </location>
</feature>
<organism evidence="3 4">
    <name type="scientific">Leifsonia shinshuensis</name>
    <dbReference type="NCBI Taxonomy" id="150026"/>
    <lineage>
        <taxon>Bacteria</taxon>
        <taxon>Bacillati</taxon>
        <taxon>Actinomycetota</taxon>
        <taxon>Actinomycetes</taxon>
        <taxon>Micrococcales</taxon>
        <taxon>Microbacteriaceae</taxon>
        <taxon>Leifsonia</taxon>
    </lineage>
</organism>
<dbReference type="KEGG" id="lse:F1C12_13045"/>
<dbReference type="EMBL" id="CP043641">
    <property type="protein sequence ID" value="QNE35961.1"/>
    <property type="molecule type" value="Genomic_DNA"/>
</dbReference>
<feature type="transmembrane region" description="Helical" evidence="1">
    <location>
        <begin position="20"/>
        <end position="41"/>
    </location>
</feature>
<dbReference type="InterPro" id="IPR025509">
    <property type="entry name" value="DUF4396"/>
</dbReference>
<accession>A0A7G6YBU6</accession>
<sequence>MTPPHAITPALGDFPTWLNVLAWTSLGIGIACTIGVAVDVIRRPQKMAVMNVVWPVSMLFGGFLWLGGYLRWGRTPAPSQNADDAETPMAVAVGTGTNHCGAGCALGDLIAEWVAFLIPAVAVAFGWGWLFQDKMFAVWILDFILAFGLGIIFQYFAIAPMRGLGLGKGLIEALKADAASITSWQVGMYGAMALIQLVLFPALFGGRAPVNSPEFWFAMQWAMLLGFVTAYPVNWLLIRVGIKERM</sequence>
<feature type="transmembrane region" description="Helical" evidence="1">
    <location>
        <begin position="113"/>
        <end position="130"/>
    </location>
</feature>
<gene>
    <name evidence="3" type="ORF">F1C12_13045</name>
</gene>
<evidence type="ECO:0000259" key="2">
    <source>
        <dbReference type="Pfam" id="PF14342"/>
    </source>
</evidence>
<dbReference type="Proteomes" id="UP000515511">
    <property type="component" value="Chromosome"/>
</dbReference>
<dbReference type="Pfam" id="PF14342">
    <property type="entry name" value="DUF4396"/>
    <property type="match status" value="1"/>
</dbReference>
<protein>
    <submittedName>
        <fullName evidence="3">DUF4396 domain-containing protein</fullName>
    </submittedName>
</protein>
<proteinExistence type="predicted"/>
<feature type="transmembrane region" description="Helical" evidence="1">
    <location>
        <begin position="136"/>
        <end position="158"/>
    </location>
</feature>
<feature type="transmembrane region" description="Helical" evidence="1">
    <location>
        <begin position="215"/>
        <end position="238"/>
    </location>
</feature>
<dbReference type="AlphaFoldDB" id="A0A7G6YBU6"/>
<reference evidence="4" key="1">
    <citation type="submission" date="2019-09" db="EMBL/GenBank/DDBJ databases">
        <title>Antimicrobial potential of Antarctic Bacteria.</title>
        <authorList>
            <person name="Benaud N."/>
            <person name="Edwards R.J."/>
            <person name="Ferrari B.C."/>
        </authorList>
    </citation>
    <scope>NUCLEOTIDE SEQUENCE [LARGE SCALE GENOMIC DNA]</scope>
    <source>
        <strain evidence="4">INR9</strain>
    </source>
</reference>
<dbReference type="RefSeq" id="WP_175337893.1">
    <property type="nucleotide sequence ID" value="NZ_CP043641.1"/>
</dbReference>
<keyword evidence="1" id="KW-0812">Transmembrane</keyword>
<evidence type="ECO:0000313" key="4">
    <source>
        <dbReference type="Proteomes" id="UP000515511"/>
    </source>
</evidence>
<name>A0A7G6YBU6_9MICO</name>
<keyword evidence="1" id="KW-1133">Transmembrane helix</keyword>
<evidence type="ECO:0000256" key="1">
    <source>
        <dbReference type="SAM" id="Phobius"/>
    </source>
</evidence>
<keyword evidence="1" id="KW-0472">Membrane</keyword>